<feature type="compositionally biased region" description="Basic and acidic residues" evidence="7">
    <location>
        <begin position="11"/>
        <end position="20"/>
    </location>
</feature>
<evidence type="ECO:0000313" key="10">
    <source>
        <dbReference type="Proteomes" id="UP000824469"/>
    </source>
</evidence>
<dbReference type="Pfam" id="PF01733">
    <property type="entry name" value="Nucleoside_tran"/>
    <property type="match status" value="1"/>
</dbReference>
<evidence type="ECO:0000256" key="4">
    <source>
        <dbReference type="ARBA" id="ARBA00022692"/>
    </source>
</evidence>
<feature type="region of interest" description="Disordered" evidence="7">
    <location>
        <begin position="257"/>
        <end position="279"/>
    </location>
</feature>
<accession>A0AA38GV81</accession>
<keyword evidence="5 8" id="KW-1133">Transmembrane helix</keyword>
<dbReference type="GO" id="GO:0005886">
    <property type="term" value="C:plasma membrane"/>
    <property type="evidence" value="ECO:0007669"/>
    <property type="project" value="TreeGrafter"/>
</dbReference>
<feature type="transmembrane region" description="Helical" evidence="8">
    <location>
        <begin position="132"/>
        <end position="151"/>
    </location>
</feature>
<dbReference type="AlphaFoldDB" id="A0AA38GV81"/>
<dbReference type="PANTHER" id="PTHR10332:SF10">
    <property type="entry name" value="EQUILIBRATIVE NUCLEOSIDE TRANSPORTER 4"/>
    <property type="match status" value="1"/>
</dbReference>
<evidence type="ECO:0000256" key="5">
    <source>
        <dbReference type="ARBA" id="ARBA00022989"/>
    </source>
</evidence>
<dbReference type="PANTHER" id="PTHR10332">
    <property type="entry name" value="EQUILIBRATIVE NUCLEOSIDE TRANSPORTER"/>
    <property type="match status" value="1"/>
</dbReference>
<dbReference type="EMBL" id="JAHRHJ020000001">
    <property type="protein sequence ID" value="KAH9328991.1"/>
    <property type="molecule type" value="Genomic_DNA"/>
</dbReference>
<evidence type="ECO:0000256" key="2">
    <source>
        <dbReference type="ARBA" id="ARBA00007965"/>
    </source>
</evidence>
<comment type="caution">
    <text evidence="9">The sequence shown here is derived from an EMBL/GenBank/DDBJ whole genome shotgun (WGS) entry which is preliminary data.</text>
</comment>
<evidence type="ECO:0000256" key="7">
    <source>
        <dbReference type="SAM" id="MobiDB-lite"/>
    </source>
</evidence>
<feature type="region of interest" description="Disordered" evidence="7">
    <location>
        <begin position="1"/>
        <end position="28"/>
    </location>
</feature>
<dbReference type="InterPro" id="IPR002259">
    <property type="entry name" value="Eqnu_transpt"/>
</dbReference>
<keyword evidence="10" id="KW-1185">Reference proteome</keyword>
<feature type="transmembrane region" description="Helical" evidence="8">
    <location>
        <begin position="104"/>
        <end position="126"/>
    </location>
</feature>
<feature type="transmembrane region" description="Helical" evidence="8">
    <location>
        <begin position="35"/>
        <end position="53"/>
    </location>
</feature>
<evidence type="ECO:0000256" key="3">
    <source>
        <dbReference type="ARBA" id="ARBA00022448"/>
    </source>
</evidence>
<dbReference type="GO" id="GO:0005337">
    <property type="term" value="F:nucleoside transmembrane transporter activity"/>
    <property type="evidence" value="ECO:0007669"/>
    <property type="project" value="InterPro"/>
</dbReference>
<evidence type="ECO:0000313" key="9">
    <source>
        <dbReference type="EMBL" id="KAH9328991.1"/>
    </source>
</evidence>
<keyword evidence="3" id="KW-0813">Transport</keyword>
<name>A0AA38GV81_TAXCH</name>
<feature type="compositionally biased region" description="Acidic residues" evidence="7">
    <location>
        <begin position="257"/>
        <end position="270"/>
    </location>
</feature>
<evidence type="ECO:0008006" key="11">
    <source>
        <dbReference type="Google" id="ProtNLM"/>
    </source>
</evidence>
<comment type="subcellular location">
    <subcellularLocation>
        <location evidence="1">Membrane</location>
        <topology evidence="1">Multi-pass membrane protein</topology>
    </subcellularLocation>
</comment>
<keyword evidence="4 8" id="KW-0812">Transmembrane</keyword>
<keyword evidence="6 8" id="KW-0472">Membrane</keyword>
<organism evidence="9 10">
    <name type="scientific">Taxus chinensis</name>
    <name type="common">Chinese yew</name>
    <name type="synonym">Taxus wallichiana var. chinensis</name>
    <dbReference type="NCBI Taxonomy" id="29808"/>
    <lineage>
        <taxon>Eukaryota</taxon>
        <taxon>Viridiplantae</taxon>
        <taxon>Streptophyta</taxon>
        <taxon>Embryophyta</taxon>
        <taxon>Tracheophyta</taxon>
        <taxon>Spermatophyta</taxon>
        <taxon>Pinopsida</taxon>
        <taxon>Pinidae</taxon>
        <taxon>Conifers II</taxon>
        <taxon>Cupressales</taxon>
        <taxon>Taxaceae</taxon>
        <taxon>Taxus</taxon>
    </lineage>
</organism>
<sequence>MGFFRSSRGKNGAEQDHEPLTNEGSPRPPKDSFNLAYISYFILGTGFLLPWNAYITAVDYFSYIYPGKQVDRVFSVGYMVPCLAFLLVLLKWAPRSNARVRINLGLSLFFLCLVIVPVMDAAYIKGHRGLDAGYFVTVAAVVVCGVADALVQGSLIGSAGELPEEYMQAVVAGTAASGTQIGFSNFYMAARYKTSLHWDGYPRLPHLVSEQGTTLGLREQRSKVPHLHKVGREQEKLLTAVEEDKRRGFVLGDDMSNTEEETQEANEGEMEGICQNLGI</sequence>
<reference evidence="9 10" key="1">
    <citation type="journal article" date="2021" name="Nat. Plants">
        <title>The Taxus genome provides insights into paclitaxel biosynthesis.</title>
        <authorList>
            <person name="Xiong X."/>
            <person name="Gou J."/>
            <person name="Liao Q."/>
            <person name="Li Y."/>
            <person name="Zhou Q."/>
            <person name="Bi G."/>
            <person name="Li C."/>
            <person name="Du R."/>
            <person name="Wang X."/>
            <person name="Sun T."/>
            <person name="Guo L."/>
            <person name="Liang H."/>
            <person name="Lu P."/>
            <person name="Wu Y."/>
            <person name="Zhang Z."/>
            <person name="Ro D.K."/>
            <person name="Shang Y."/>
            <person name="Huang S."/>
            <person name="Yan J."/>
        </authorList>
    </citation>
    <scope>NUCLEOTIDE SEQUENCE [LARGE SCALE GENOMIC DNA]</scope>
    <source>
        <strain evidence="9">Ta-2019</strain>
    </source>
</reference>
<evidence type="ECO:0000256" key="1">
    <source>
        <dbReference type="ARBA" id="ARBA00004141"/>
    </source>
</evidence>
<evidence type="ECO:0000256" key="8">
    <source>
        <dbReference type="SAM" id="Phobius"/>
    </source>
</evidence>
<gene>
    <name evidence="9" type="ORF">KI387_001099</name>
</gene>
<dbReference type="Proteomes" id="UP000824469">
    <property type="component" value="Unassembled WGS sequence"/>
</dbReference>
<comment type="similarity">
    <text evidence="2">Belongs to the SLC29A/ENT transporter (TC 2.A.57) family.</text>
</comment>
<feature type="transmembrane region" description="Helical" evidence="8">
    <location>
        <begin position="73"/>
        <end position="92"/>
    </location>
</feature>
<proteinExistence type="inferred from homology"/>
<evidence type="ECO:0000256" key="6">
    <source>
        <dbReference type="ARBA" id="ARBA00023136"/>
    </source>
</evidence>
<protein>
    <recommendedName>
        <fullName evidence="11">Equilibrative nucleoside transporter</fullName>
    </recommendedName>
</protein>